<dbReference type="Proteomes" id="UP000606274">
    <property type="component" value="Unassembled WGS sequence"/>
</dbReference>
<dbReference type="PANTHER" id="PTHR38706:SF2">
    <property type="match status" value="1"/>
</dbReference>
<dbReference type="AlphaFoldDB" id="A0A8T0A7U2"/>
<evidence type="ECO:0000313" key="1">
    <source>
        <dbReference type="EMBL" id="KAF7687004.1"/>
    </source>
</evidence>
<gene>
    <name evidence="1" type="ORF">HF521_015397</name>
</gene>
<sequence length="211" mass="24303">MPRVKELSHTDQLKQVGFGRPSPRHGLHLLHWFCTKCLYVNRNDEMVSLCDPDNEDFGFHLFENRFDQNFGQLLPNINFPYYVVGNLNRDGAEQLPEYVQEAYTGDYDDSNKDRIIVSFKHGCFDKVYVTEHGDEWNYDPDKTYRINIKVIKYISRKKSTIFLSEMGVGSTGTISCAVTPPAPYRKEVGIKINNAAEPSSGRGFWDYCVIL</sequence>
<dbReference type="EMBL" id="JABFDY010000028">
    <property type="protein sequence ID" value="KAF7687004.1"/>
    <property type="molecule type" value="Genomic_DNA"/>
</dbReference>
<keyword evidence="2" id="KW-1185">Reference proteome</keyword>
<organism evidence="1 2">
    <name type="scientific">Silurus meridionalis</name>
    <name type="common">Southern catfish</name>
    <name type="synonym">Silurus soldatovi meridionalis</name>
    <dbReference type="NCBI Taxonomy" id="175797"/>
    <lineage>
        <taxon>Eukaryota</taxon>
        <taxon>Metazoa</taxon>
        <taxon>Chordata</taxon>
        <taxon>Craniata</taxon>
        <taxon>Vertebrata</taxon>
        <taxon>Euteleostomi</taxon>
        <taxon>Actinopterygii</taxon>
        <taxon>Neopterygii</taxon>
        <taxon>Teleostei</taxon>
        <taxon>Ostariophysi</taxon>
        <taxon>Siluriformes</taxon>
        <taxon>Siluridae</taxon>
        <taxon>Silurus</taxon>
    </lineage>
</organism>
<dbReference type="OrthoDB" id="8961033at2759"/>
<proteinExistence type="predicted"/>
<dbReference type="PANTHER" id="PTHR38706">
    <property type="entry name" value="SI:CH211-198C19.1-RELATED"/>
    <property type="match status" value="1"/>
</dbReference>
<name>A0A8T0A7U2_SILME</name>
<accession>A0A8T0A7U2</accession>
<evidence type="ECO:0000313" key="2">
    <source>
        <dbReference type="Proteomes" id="UP000606274"/>
    </source>
</evidence>
<comment type="caution">
    <text evidence="1">The sequence shown here is derived from an EMBL/GenBank/DDBJ whole genome shotgun (WGS) entry which is preliminary data.</text>
</comment>
<protein>
    <submittedName>
        <fullName evidence="1">Uncharacterized protein</fullName>
    </submittedName>
</protein>
<reference evidence="1" key="1">
    <citation type="submission" date="2020-08" db="EMBL/GenBank/DDBJ databases">
        <title>Chromosome-level assembly of Southern catfish (Silurus meridionalis) provides insights into visual adaptation to the nocturnal and benthic lifestyles.</title>
        <authorList>
            <person name="Zhang Y."/>
            <person name="Wang D."/>
            <person name="Peng Z."/>
        </authorList>
    </citation>
    <scope>NUCLEOTIDE SEQUENCE</scope>
    <source>
        <strain evidence="1">SWU-2019-XX</strain>
        <tissue evidence="1">Muscle</tissue>
    </source>
</reference>